<dbReference type="PANTHER" id="PTHR12585:SF19">
    <property type="entry name" value="DOUBLE-STRAND-BREAK REPAIR PROTEIN RAD21-LIKE PROTEIN 1"/>
    <property type="match status" value="1"/>
</dbReference>
<dbReference type="GO" id="GO:1990414">
    <property type="term" value="P:replication-born double-strand break repair via sister chromatid exchange"/>
    <property type="evidence" value="ECO:0007669"/>
    <property type="project" value="TreeGrafter"/>
</dbReference>
<evidence type="ECO:0000256" key="6">
    <source>
        <dbReference type="ARBA" id="ARBA00023242"/>
    </source>
</evidence>
<dbReference type="GO" id="GO:0007059">
    <property type="term" value="P:chromosome segregation"/>
    <property type="evidence" value="ECO:0007669"/>
    <property type="project" value="UniProtKB-KW"/>
</dbReference>
<keyword evidence="8" id="KW-1133">Transmembrane helix</keyword>
<evidence type="ECO:0000256" key="2">
    <source>
        <dbReference type="ARBA" id="ARBA00004286"/>
    </source>
</evidence>
<keyword evidence="6" id="KW-0539">Nucleus</keyword>
<keyword evidence="8" id="KW-0472">Membrane</keyword>
<dbReference type="InterPro" id="IPR039781">
    <property type="entry name" value="Rad21/Rec8-like"/>
</dbReference>
<evidence type="ECO:0000256" key="3">
    <source>
        <dbReference type="ARBA" id="ARBA00009870"/>
    </source>
</evidence>
<dbReference type="OMA" id="LMIWKET"/>
<feature type="domain" description="Rad21/Rec8-like protein C-terminal eukaryotic" evidence="9">
    <location>
        <begin position="554"/>
        <end position="604"/>
    </location>
</feature>
<dbReference type="Pfam" id="PF04824">
    <property type="entry name" value="Rad21_Rec8"/>
    <property type="match status" value="1"/>
</dbReference>
<evidence type="ECO:0000313" key="11">
    <source>
        <dbReference type="Ensembl" id="ENSCMIP00000011775.1"/>
    </source>
</evidence>
<comment type="subcellular location">
    <subcellularLocation>
        <location evidence="2">Chromosome</location>
    </subcellularLocation>
    <subcellularLocation>
        <location evidence="1">Nucleus</location>
    </subcellularLocation>
</comment>
<feature type="domain" description="Rad21/Rec8-like protein N-terminal" evidence="10">
    <location>
        <begin position="28"/>
        <end position="127"/>
    </location>
</feature>
<dbReference type="InterPro" id="IPR006909">
    <property type="entry name" value="Rad21/Rec8_C_eu"/>
</dbReference>
<evidence type="ECO:0000256" key="8">
    <source>
        <dbReference type="SAM" id="Phobius"/>
    </source>
</evidence>
<accession>A0A4W3H8U0</accession>
<evidence type="ECO:0000259" key="9">
    <source>
        <dbReference type="Pfam" id="PF04824"/>
    </source>
</evidence>
<keyword evidence="12" id="KW-1185">Reference proteome</keyword>
<dbReference type="InParanoid" id="A0A4W3H8U0"/>
<dbReference type="GO" id="GO:0003682">
    <property type="term" value="F:chromatin binding"/>
    <property type="evidence" value="ECO:0007669"/>
    <property type="project" value="TreeGrafter"/>
</dbReference>
<name>A0A4W3H8U0_CALMI</name>
<protein>
    <submittedName>
        <fullName evidence="11">Double-strand-break repair protein rad21 homolog</fullName>
    </submittedName>
</protein>
<dbReference type="GO" id="GO:0030893">
    <property type="term" value="C:meiotic cohesin complex"/>
    <property type="evidence" value="ECO:0007669"/>
    <property type="project" value="TreeGrafter"/>
</dbReference>
<feature type="compositionally biased region" description="Basic and acidic residues" evidence="7">
    <location>
        <begin position="508"/>
        <end position="520"/>
    </location>
</feature>
<sequence length="606" mass="68630">MIIYLFNSVLSNSHFLFLLVIFLQPAAMFYASLFLTKRGPLAKIWLAAHWDKKLTKAHIFECNLEITVESIISPKVKLALRTSGHLLLGVVRIYHRKAKYLLADCNEALTKIKITFRPGIVDLSEENLEATYNDITLPEEFHDFSNQLPDVNAIDVAEHFTLNQSTAEEITLREDVHRVLKDNGFGGYGMMKNGGILDDNLTSTSESIFPQTPVKDPGYSTSEIVTLSSNKNSFQNDGFGDEGAADTLEKLLSGEAENMFMDFAEGIIKPLPNNNSVSNMTGNSEGLNFIHRVEHLPCDQTTLLSNEEKGFALQPVDTTVSSGKKRGKRRRNLTVDCVKELDSKTIREWISDFSDIITTIDLAPPTKRLMIWKESGGVEKLQSEPAQYLISCRLLKLFTRCLTKGLPREVNGQSEEFGRECEIEAMRSEPHNVIDLPIMEEPSHMHESTLIESDRSSIDHTSMLIRKRSNKKDKATEKGSPASEILTVHLTSVDLPLEVSHPPTGQKRIGEEMEDEPRRSHYEAHNYDERKWNKRTQLLLHNLQKIHQSTSAKCFSLLELCRNNNRKQAAVKFYSFLMLKKQSVLIFSQIKPYADIIAIPGPRFHL</sequence>
<dbReference type="GeneTree" id="ENSGT00940000154655"/>
<feature type="compositionally biased region" description="Basic and acidic residues" evidence="7">
    <location>
        <begin position="449"/>
        <end position="458"/>
    </location>
</feature>
<evidence type="ECO:0000313" key="12">
    <source>
        <dbReference type="Proteomes" id="UP000314986"/>
    </source>
</evidence>
<evidence type="ECO:0000256" key="1">
    <source>
        <dbReference type="ARBA" id="ARBA00004123"/>
    </source>
</evidence>
<reference evidence="12" key="2">
    <citation type="journal article" date="2007" name="PLoS Biol.">
        <title>Survey sequencing and comparative analysis of the elephant shark (Callorhinchus milii) genome.</title>
        <authorList>
            <person name="Venkatesh B."/>
            <person name="Kirkness E.F."/>
            <person name="Loh Y.H."/>
            <person name="Halpern A.L."/>
            <person name="Lee A.P."/>
            <person name="Johnson J."/>
            <person name="Dandona N."/>
            <person name="Viswanathan L.D."/>
            <person name="Tay A."/>
            <person name="Venter J.C."/>
            <person name="Strausberg R.L."/>
            <person name="Brenner S."/>
        </authorList>
    </citation>
    <scope>NUCLEOTIDE SEQUENCE [LARGE SCALE GENOMIC DNA]</scope>
</reference>
<dbReference type="InterPro" id="IPR006910">
    <property type="entry name" value="Rad21_Rec8_N"/>
</dbReference>
<proteinExistence type="inferred from homology"/>
<dbReference type="SUPFAM" id="SSF46785">
    <property type="entry name" value="Winged helix' DNA-binding domain"/>
    <property type="match status" value="1"/>
</dbReference>
<gene>
    <name evidence="11" type="primary">LOC103171617</name>
</gene>
<dbReference type="GO" id="GO:0007062">
    <property type="term" value="P:sister chromatid cohesion"/>
    <property type="evidence" value="ECO:0007669"/>
    <property type="project" value="InterPro"/>
</dbReference>
<evidence type="ECO:0000259" key="10">
    <source>
        <dbReference type="Pfam" id="PF04825"/>
    </source>
</evidence>
<reference evidence="11" key="4">
    <citation type="submission" date="2025-08" db="UniProtKB">
        <authorList>
            <consortium name="Ensembl"/>
        </authorList>
    </citation>
    <scope>IDENTIFICATION</scope>
</reference>
<dbReference type="PANTHER" id="PTHR12585">
    <property type="entry name" value="SCC1 / RAD21 FAMILY MEMBER"/>
    <property type="match status" value="1"/>
</dbReference>
<feature type="region of interest" description="Disordered" evidence="7">
    <location>
        <begin position="497"/>
        <end position="520"/>
    </location>
</feature>
<dbReference type="FunFam" id="1.10.10.580:FF:000001">
    <property type="entry name" value="double-strand-break repair protein rad21 homolog"/>
    <property type="match status" value="1"/>
</dbReference>
<evidence type="ECO:0000256" key="7">
    <source>
        <dbReference type="SAM" id="MobiDB-lite"/>
    </source>
</evidence>
<dbReference type="CDD" id="cd21792">
    <property type="entry name" value="Rad21_Rec8_M_NXP1-like"/>
    <property type="match status" value="1"/>
</dbReference>
<dbReference type="Pfam" id="PF04825">
    <property type="entry name" value="Rad21_Rec8_N"/>
    <property type="match status" value="1"/>
</dbReference>
<dbReference type="Proteomes" id="UP000314986">
    <property type="component" value="Unassembled WGS sequence"/>
</dbReference>
<keyword evidence="5" id="KW-0159">Chromosome partition</keyword>
<reference evidence="11" key="5">
    <citation type="submission" date="2025-09" db="UniProtKB">
        <authorList>
            <consortium name="Ensembl"/>
        </authorList>
    </citation>
    <scope>IDENTIFICATION</scope>
</reference>
<dbReference type="STRING" id="7868.ENSCMIP00000011775"/>
<keyword evidence="4" id="KW-0158">Chromosome</keyword>
<organism evidence="11 12">
    <name type="scientific">Callorhinchus milii</name>
    <name type="common">Ghost shark</name>
    <dbReference type="NCBI Taxonomy" id="7868"/>
    <lineage>
        <taxon>Eukaryota</taxon>
        <taxon>Metazoa</taxon>
        <taxon>Chordata</taxon>
        <taxon>Craniata</taxon>
        <taxon>Vertebrata</taxon>
        <taxon>Chondrichthyes</taxon>
        <taxon>Holocephali</taxon>
        <taxon>Chimaeriformes</taxon>
        <taxon>Callorhinchidae</taxon>
        <taxon>Callorhinchus</taxon>
    </lineage>
</organism>
<dbReference type="GO" id="GO:0005634">
    <property type="term" value="C:nucleus"/>
    <property type="evidence" value="ECO:0007669"/>
    <property type="project" value="UniProtKB-SubCell"/>
</dbReference>
<comment type="similarity">
    <text evidence="3">Belongs to the rad21 family.</text>
</comment>
<dbReference type="AlphaFoldDB" id="A0A4W3H8U0"/>
<keyword evidence="8" id="KW-0812">Transmembrane</keyword>
<dbReference type="Ensembl" id="ENSCMIT00000012060.1">
    <property type="protein sequence ID" value="ENSCMIP00000011775.1"/>
    <property type="gene ID" value="ENSCMIG00000006091.1"/>
</dbReference>
<reference evidence="12" key="3">
    <citation type="journal article" date="2014" name="Nature">
        <title>Elephant shark genome provides unique insights into gnathostome evolution.</title>
        <authorList>
            <consortium name="International Elephant Shark Genome Sequencing Consortium"/>
            <person name="Venkatesh B."/>
            <person name="Lee A.P."/>
            <person name="Ravi V."/>
            <person name="Maurya A.K."/>
            <person name="Lian M.M."/>
            <person name="Swann J.B."/>
            <person name="Ohta Y."/>
            <person name="Flajnik M.F."/>
            <person name="Sutoh Y."/>
            <person name="Kasahara M."/>
            <person name="Hoon S."/>
            <person name="Gangu V."/>
            <person name="Roy S.W."/>
            <person name="Irimia M."/>
            <person name="Korzh V."/>
            <person name="Kondrychyn I."/>
            <person name="Lim Z.W."/>
            <person name="Tay B.H."/>
            <person name="Tohari S."/>
            <person name="Kong K.W."/>
            <person name="Ho S."/>
            <person name="Lorente-Galdos B."/>
            <person name="Quilez J."/>
            <person name="Marques-Bonet T."/>
            <person name="Raney B.J."/>
            <person name="Ingham P.W."/>
            <person name="Tay A."/>
            <person name="Hillier L.W."/>
            <person name="Minx P."/>
            <person name="Boehm T."/>
            <person name="Wilson R.K."/>
            <person name="Brenner S."/>
            <person name="Warren W.C."/>
        </authorList>
    </citation>
    <scope>NUCLEOTIDE SEQUENCE [LARGE SCALE GENOMIC DNA]</scope>
</reference>
<evidence type="ECO:0000256" key="5">
    <source>
        <dbReference type="ARBA" id="ARBA00022829"/>
    </source>
</evidence>
<reference evidence="12" key="1">
    <citation type="journal article" date="2006" name="Science">
        <title>Ancient noncoding elements conserved in the human genome.</title>
        <authorList>
            <person name="Venkatesh B."/>
            <person name="Kirkness E.F."/>
            <person name="Loh Y.H."/>
            <person name="Halpern A.L."/>
            <person name="Lee A.P."/>
            <person name="Johnson J."/>
            <person name="Dandona N."/>
            <person name="Viswanathan L.D."/>
            <person name="Tay A."/>
            <person name="Venter J.C."/>
            <person name="Strausberg R.L."/>
            <person name="Brenner S."/>
        </authorList>
    </citation>
    <scope>NUCLEOTIDE SEQUENCE [LARGE SCALE GENOMIC DNA]</scope>
</reference>
<evidence type="ECO:0000256" key="4">
    <source>
        <dbReference type="ARBA" id="ARBA00022454"/>
    </source>
</evidence>
<dbReference type="InterPro" id="IPR049589">
    <property type="entry name" value="NXP1_M-like"/>
</dbReference>
<dbReference type="InterPro" id="IPR036390">
    <property type="entry name" value="WH_DNA-bd_sf"/>
</dbReference>
<feature type="region of interest" description="Disordered" evidence="7">
    <location>
        <begin position="449"/>
        <end position="481"/>
    </location>
</feature>
<feature type="transmembrane region" description="Helical" evidence="8">
    <location>
        <begin position="15"/>
        <end position="35"/>
    </location>
</feature>